<proteinExistence type="predicted"/>
<dbReference type="Gene3D" id="1.20.140.150">
    <property type="match status" value="1"/>
</dbReference>
<dbReference type="GO" id="GO:0060170">
    <property type="term" value="C:ciliary membrane"/>
    <property type="evidence" value="ECO:0007669"/>
    <property type="project" value="TreeGrafter"/>
</dbReference>
<dbReference type="Pfam" id="PF18800">
    <property type="entry name" value="Atthog"/>
    <property type="match status" value="1"/>
</dbReference>
<dbReference type="GO" id="GO:0045879">
    <property type="term" value="P:negative regulation of smoothened signaling pathway"/>
    <property type="evidence" value="ECO:0007669"/>
    <property type="project" value="TreeGrafter"/>
</dbReference>
<feature type="transmembrane region" description="Helical" evidence="1">
    <location>
        <begin position="101"/>
        <end position="123"/>
    </location>
</feature>
<keyword evidence="1" id="KW-0812">Transmembrane</keyword>
<accession>A0A6P8HGV6</accession>
<dbReference type="KEGG" id="aten:116291188"/>
<dbReference type="OrthoDB" id="8768722at2759"/>
<keyword evidence="1" id="KW-0472">Membrane</keyword>
<dbReference type="InterPro" id="IPR037663">
    <property type="entry name" value="Mosmo"/>
</dbReference>
<dbReference type="FunCoup" id="A0A6P8HGV6">
    <property type="interactions" value="724"/>
</dbReference>
<dbReference type="RefSeq" id="XP_031554178.1">
    <property type="nucleotide sequence ID" value="XM_031698318.1"/>
</dbReference>
<keyword evidence="1" id="KW-1133">Transmembrane helix</keyword>
<dbReference type="Proteomes" id="UP000515163">
    <property type="component" value="Unplaced"/>
</dbReference>
<evidence type="ECO:0000256" key="1">
    <source>
        <dbReference type="SAM" id="Phobius"/>
    </source>
</evidence>
<organism evidence="2 3">
    <name type="scientific">Actinia tenebrosa</name>
    <name type="common">Australian red waratah sea anemone</name>
    <dbReference type="NCBI Taxonomy" id="6105"/>
    <lineage>
        <taxon>Eukaryota</taxon>
        <taxon>Metazoa</taxon>
        <taxon>Cnidaria</taxon>
        <taxon>Anthozoa</taxon>
        <taxon>Hexacorallia</taxon>
        <taxon>Actiniaria</taxon>
        <taxon>Actiniidae</taxon>
        <taxon>Actinia</taxon>
    </lineage>
</organism>
<dbReference type="InParanoid" id="A0A6P8HGV6"/>
<reference evidence="3" key="1">
    <citation type="submission" date="2025-08" db="UniProtKB">
        <authorList>
            <consortium name="RefSeq"/>
        </authorList>
    </citation>
    <scope>IDENTIFICATION</scope>
</reference>
<dbReference type="GeneID" id="116291188"/>
<evidence type="ECO:0000313" key="2">
    <source>
        <dbReference type="Proteomes" id="UP000515163"/>
    </source>
</evidence>
<dbReference type="GO" id="GO:0005794">
    <property type="term" value="C:Golgi apparatus"/>
    <property type="evidence" value="ECO:0007669"/>
    <property type="project" value="TreeGrafter"/>
</dbReference>
<feature type="transmembrane region" description="Helical" evidence="1">
    <location>
        <begin position="143"/>
        <end position="168"/>
    </location>
</feature>
<name>A0A6P8HGV6_ACTTE</name>
<sequence>MDKSVLAGGVLCFIADLFAIASLAMPEWVISKFSAGSMRLGLAVSCQQPRSQPEVCITTDQPGEWVATTGFMVVGIVLLTMAWFFLLFSTCERQFIVVGRWIIFFALALFNLAAIVFPLGFHMPEIGGVPFKLPNGTSVGPSFIMFIFCIIMTVASELFLFKICPLLLRNA</sequence>
<protein>
    <submittedName>
        <fullName evidence="3">Uncharacterized protein C16orf52 homolog A-like</fullName>
    </submittedName>
</protein>
<dbReference type="PANTHER" id="PTHR31186:SF1">
    <property type="entry name" value="MODULATOR OF SMOOTHENED PROTEIN"/>
    <property type="match status" value="1"/>
</dbReference>
<keyword evidence="2" id="KW-1185">Reference proteome</keyword>
<dbReference type="PANTHER" id="PTHR31186">
    <property type="entry name" value="MODULATOR OF SMOOTHENED PROTEIN"/>
    <property type="match status" value="1"/>
</dbReference>
<dbReference type="AlphaFoldDB" id="A0A6P8HGV6"/>
<feature type="transmembrane region" description="Helical" evidence="1">
    <location>
        <begin position="70"/>
        <end position="89"/>
    </location>
</feature>
<evidence type="ECO:0000313" key="3">
    <source>
        <dbReference type="RefSeq" id="XP_031554178.1"/>
    </source>
</evidence>
<gene>
    <name evidence="3" type="primary">LOC116291188</name>
</gene>